<evidence type="ECO:0000256" key="2">
    <source>
        <dbReference type="ARBA" id="ARBA00022801"/>
    </source>
</evidence>
<dbReference type="SUPFAM" id="SSF56300">
    <property type="entry name" value="Metallo-dependent phosphatases"/>
    <property type="match status" value="1"/>
</dbReference>
<dbReference type="CDD" id="cd07400">
    <property type="entry name" value="MPP_1"/>
    <property type="match status" value="1"/>
</dbReference>
<dbReference type="Proteomes" id="UP000253370">
    <property type="component" value="Unassembled WGS sequence"/>
</dbReference>
<dbReference type="InterPro" id="IPR029052">
    <property type="entry name" value="Metallo-depent_PP-like"/>
</dbReference>
<proteinExistence type="inferred from homology"/>
<sequence length="269" mass="30000">MRRIVHISDLHFGRESPELLAPLLDAIEAARPDLIAVTGDLTQRARPAQFRAAAEFLAALPAPTLCVPGNHDIPLDRPDLRFSRPFARYRRHLSPDLAPVWSDEALSVQGFNTADPFAWQRGRVRRRQLRRACADFRESGRANVVLAHHPFEDLPGSGKTLMKHARAMLESLAECGTDLILSGHLHRWRAEPFVERKGGTRILQVHVGTGVSTRHRGQGNDFAVLAVERERIVVTRMLAQGARFAPAGSHGFTRRPDGWRRCASSGDSR</sequence>
<keyword evidence="2" id="KW-0378">Hydrolase</keyword>
<name>A0A365UDR4_9RHOB</name>
<protein>
    <submittedName>
        <fullName evidence="6">Metallophosphoesterase</fullName>
    </submittedName>
</protein>
<dbReference type="PANTHER" id="PTHR42988:SF2">
    <property type="entry name" value="CYCLIC NUCLEOTIDE PHOSPHODIESTERASE CBUA0032-RELATED"/>
    <property type="match status" value="1"/>
</dbReference>
<organism evidence="6 7">
    <name type="scientific">Rhodosalinus halophilus</name>
    <dbReference type="NCBI Taxonomy" id="2259333"/>
    <lineage>
        <taxon>Bacteria</taxon>
        <taxon>Pseudomonadati</taxon>
        <taxon>Pseudomonadota</taxon>
        <taxon>Alphaproteobacteria</taxon>
        <taxon>Rhodobacterales</taxon>
        <taxon>Paracoccaceae</taxon>
        <taxon>Rhodosalinus</taxon>
    </lineage>
</organism>
<dbReference type="GO" id="GO:0046872">
    <property type="term" value="F:metal ion binding"/>
    <property type="evidence" value="ECO:0007669"/>
    <property type="project" value="UniProtKB-KW"/>
</dbReference>
<evidence type="ECO:0000313" key="7">
    <source>
        <dbReference type="Proteomes" id="UP000253370"/>
    </source>
</evidence>
<evidence type="ECO:0000256" key="4">
    <source>
        <dbReference type="ARBA" id="ARBA00025742"/>
    </source>
</evidence>
<dbReference type="GO" id="GO:0016787">
    <property type="term" value="F:hydrolase activity"/>
    <property type="evidence" value="ECO:0007669"/>
    <property type="project" value="UniProtKB-KW"/>
</dbReference>
<reference evidence="6 7" key="1">
    <citation type="submission" date="2018-07" db="EMBL/GenBank/DDBJ databases">
        <title>Rhodosalinus sp. strain E84T genomic sequence and assembly.</title>
        <authorList>
            <person name="Liu Z.-W."/>
            <person name="Lu D.-C."/>
        </authorList>
    </citation>
    <scope>NUCLEOTIDE SEQUENCE [LARGE SCALE GENOMIC DNA]</scope>
    <source>
        <strain evidence="6 7">E84</strain>
    </source>
</reference>
<feature type="domain" description="Calcineurin-like phosphoesterase" evidence="5">
    <location>
        <begin position="3"/>
        <end position="187"/>
    </location>
</feature>
<accession>A0A365UDR4</accession>
<evidence type="ECO:0000313" key="6">
    <source>
        <dbReference type="EMBL" id="RBI87641.1"/>
    </source>
</evidence>
<comment type="caution">
    <text evidence="6">The sequence shown here is derived from an EMBL/GenBank/DDBJ whole genome shotgun (WGS) entry which is preliminary data.</text>
</comment>
<dbReference type="Pfam" id="PF00149">
    <property type="entry name" value="Metallophos"/>
    <property type="match status" value="1"/>
</dbReference>
<dbReference type="PANTHER" id="PTHR42988">
    <property type="entry name" value="PHOSPHOHYDROLASE"/>
    <property type="match status" value="1"/>
</dbReference>
<evidence type="ECO:0000256" key="1">
    <source>
        <dbReference type="ARBA" id="ARBA00022723"/>
    </source>
</evidence>
<dbReference type="OrthoDB" id="651281at2"/>
<comment type="similarity">
    <text evidence="4">Belongs to the cyclic nucleotide phosphodiesterase class-III family.</text>
</comment>
<evidence type="ECO:0000259" key="5">
    <source>
        <dbReference type="Pfam" id="PF00149"/>
    </source>
</evidence>
<keyword evidence="3" id="KW-0408">Iron</keyword>
<dbReference type="Gene3D" id="3.60.21.10">
    <property type="match status" value="1"/>
</dbReference>
<keyword evidence="7" id="KW-1185">Reference proteome</keyword>
<keyword evidence="1" id="KW-0479">Metal-binding</keyword>
<dbReference type="EMBL" id="QNTQ01000001">
    <property type="protein sequence ID" value="RBI87641.1"/>
    <property type="molecule type" value="Genomic_DNA"/>
</dbReference>
<dbReference type="RefSeq" id="WP_113287664.1">
    <property type="nucleotide sequence ID" value="NZ_QNTQ01000001.1"/>
</dbReference>
<dbReference type="AlphaFoldDB" id="A0A365UDR4"/>
<dbReference type="InterPro" id="IPR050884">
    <property type="entry name" value="CNP_phosphodiesterase-III"/>
</dbReference>
<dbReference type="InterPro" id="IPR004843">
    <property type="entry name" value="Calcineurin-like_PHP"/>
</dbReference>
<evidence type="ECO:0000256" key="3">
    <source>
        <dbReference type="ARBA" id="ARBA00023004"/>
    </source>
</evidence>
<gene>
    <name evidence="6" type="ORF">DRV85_01595</name>
</gene>